<protein>
    <submittedName>
        <fullName evidence="2">Cyclopropane-fatty-acyl-phospholipid synthase</fullName>
        <ecNumber evidence="2">2.1.1.79</ecNumber>
    </submittedName>
</protein>
<proteinExistence type="predicted"/>
<name>A0A518EVE6_9BACT</name>
<evidence type="ECO:0000313" key="2">
    <source>
        <dbReference type="EMBL" id="QDV08047.1"/>
    </source>
</evidence>
<dbReference type="EC" id="2.1.1.79" evidence="2"/>
<dbReference type="InterPro" id="IPR050723">
    <property type="entry name" value="CFA/CMAS"/>
</dbReference>
<feature type="region of interest" description="Disordered" evidence="1">
    <location>
        <begin position="1"/>
        <end position="56"/>
    </location>
</feature>
<dbReference type="SUPFAM" id="SSF53335">
    <property type="entry name" value="S-adenosyl-L-methionine-dependent methyltransferases"/>
    <property type="match status" value="1"/>
</dbReference>
<dbReference type="GO" id="GO:0008825">
    <property type="term" value="F:cyclopropane-fatty-acyl-phospholipid synthase activity"/>
    <property type="evidence" value="ECO:0007669"/>
    <property type="project" value="UniProtKB-EC"/>
</dbReference>
<gene>
    <name evidence="2" type="primary">cfa_2</name>
    <name evidence="2" type="ORF">Poly30_35830</name>
</gene>
<dbReference type="Gene3D" id="3.40.50.150">
    <property type="entry name" value="Vaccinia Virus protein VP39"/>
    <property type="match status" value="1"/>
</dbReference>
<accession>A0A518EVE6</accession>
<dbReference type="CDD" id="cd02440">
    <property type="entry name" value="AdoMet_MTases"/>
    <property type="match status" value="1"/>
</dbReference>
<keyword evidence="2" id="KW-0489">Methyltransferase</keyword>
<organism evidence="2 3">
    <name type="scientific">Saltatorellus ferox</name>
    <dbReference type="NCBI Taxonomy" id="2528018"/>
    <lineage>
        <taxon>Bacteria</taxon>
        <taxon>Pseudomonadati</taxon>
        <taxon>Planctomycetota</taxon>
        <taxon>Planctomycetia</taxon>
        <taxon>Planctomycetia incertae sedis</taxon>
        <taxon>Saltatorellus</taxon>
    </lineage>
</organism>
<dbReference type="PANTHER" id="PTHR43667">
    <property type="entry name" value="CYCLOPROPANE-FATTY-ACYL-PHOSPHOLIPID SYNTHASE"/>
    <property type="match status" value="1"/>
</dbReference>
<dbReference type="Proteomes" id="UP000320390">
    <property type="component" value="Chromosome"/>
</dbReference>
<dbReference type="AlphaFoldDB" id="A0A518EVE6"/>
<keyword evidence="2" id="KW-0808">Transferase</keyword>
<dbReference type="GO" id="GO:0032259">
    <property type="term" value="P:methylation"/>
    <property type="evidence" value="ECO:0007669"/>
    <property type="project" value="UniProtKB-KW"/>
</dbReference>
<evidence type="ECO:0000313" key="3">
    <source>
        <dbReference type="Proteomes" id="UP000320390"/>
    </source>
</evidence>
<evidence type="ECO:0000256" key="1">
    <source>
        <dbReference type="SAM" id="MobiDB-lite"/>
    </source>
</evidence>
<dbReference type="InterPro" id="IPR029063">
    <property type="entry name" value="SAM-dependent_MTases_sf"/>
</dbReference>
<sequence>MTSPRHQARTSESHALRPVRRSAGPHSASPLLADPVPADSDDGALTRPEALLGSPLRPLSSASGGLLERAVRGRLERLVHGSLTLRSGSSDGSVHEVRYGQAAGVDASGHADGIAEIHDERFWSAIALRGSVGAGEAYAFGWWTSPEPTDVVRVFVANHTALEGLERGLARLSLPLLKAYHLVRDNTRKGSARNIAAHYDLSNEFFGLFLDPTMTYSSAVFEHPDATLEEAQLAKIDRLCERLALGPDDHLLEIGTGWGGFAIRAASKFGCRVTTTTISKQQHTFASERVDAAGLGDRIDVRLADYRDLEGQYTKIVSVEMIEAVGARHYRSYFKTCERLLVPGGAFACQAITIHDRHFERARKAVDFIQRHIFPGSCIPSVTSLTDAAREASDFRLVHMEDIGEHYAPTLRLWRDRMRAHWSEAQALGFDDDFLRLFDFYFAYCEGGFIERHISVGHLVFAREGRHFSPPIAAQLLRDD</sequence>
<keyword evidence="3" id="KW-1185">Reference proteome</keyword>
<reference evidence="2 3" key="1">
    <citation type="submission" date="2019-02" db="EMBL/GenBank/DDBJ databases">
        <title>Deep-cultivation of Planctomycetes and their phenomic and genomic characterization uncovers novel biology.</title>
        <authorList>
            <person name="Wiegand S."/>
            <person name="Jogler M."/>
            <person name="Boedeker C."/>
            <person name="Pinto D."/>
            <person name="Vollmers J."/>
            <person name="Rivas-Marin E."/>
            <person name="Kohn T."/>
            <person name="Peeters S.H."/>
            <person name="Heuer A."/>
            <person name="Rast P."/>
            <person name="Oberbeckmann S."/>
            <person name="Bunk B."/>
            <person name="Jeske O."/>
            <person name="Meyerdierks A."/>
            <person name="Storesund J.E."/>
            <person name="Kallscheuer N."/>
            <person name="Luecker S."/>
            <person name="Lage O.M."/>
            <person name="Pohl T."/>
            <person name="Merkel B.J."/>
            <person name="Hornburger P."/>
            <person name="Mueller R.-W."/>
            <person name="Bruemmer F."/>
            <person name="Labrenz M."/>
            <person name="Spormann A.M."/>
            <person name="Op den Camp H."/>
            <person name="Overmann J."/>
            <person name="Amann R."/>
            <person name="Jetten M.S.M."/>
            <person name="Mascher T."/>
            <person name="Medema M.H."/>
            <person name="Devos D.P."/>
            <person name="Kaster A.-K."/>
            <person name="Ovreas L."/>
            <person name="Rohde M."/>
            <person name="Galperin M.Y."/>
            <person name="Jogler C."/>
        </authorList>
    </citation>
    <scope>NUCLEOTIDE SEQUENCE [LARGE SCALE GENOMIC DNA]</scope>
    <source>
        <strain evidence="2 3">Poly30</strain>
    </source>
</reference>
<dbReference type="EMBL" id="CP036434">
    <property type="protein sequence ID" value="QDV08047.1"/>
    <property type="molecule type" value="Genomic_DNA"/>
</dbReference>
<dbReference type="Pfam" id="PF02353">
    <property type="entry name" value="CMAS"/>
    <property type="match status" value="1"/>
</dbReference>
<dbReference type="PANTHER" id="PTHR43667:SF2">
    <property type="entry name" value="FATTY ACID C-METHYL TRANSFERASE"/>
    <property type="match status" value="1"/>
</dbReference>